<dbReference type="InterPro" id="IPR045277">
    <property type="entry name" value="DRE1A-I"/>
</dbReference>
<dbReference type="PANTHER" id="PTHR31839">
    <property type="entry name" value="DEHYDRATION-RESPONSIVE ELEMENT-BINDING PROTEIN 1D"/>
    <property type="match status" value="1"/>
</dbReference>
<keyword evidence="2" id="KW-0805">Transcription regulation</keyword>
<comment type="similarity">
    <text evidence="7">Belongs to the AP2/ERF transcription factor family. ERF subfamily.</text>
</comment>
<dbReference type="Pfam" id="PF00847">
    <property type="entry name" value="AP2"/>
    <property type="match status" value="1"/>
</dbReference>
<keyword evidence="11" id="KW-1185">Reference proteome</keyword>
<keyword evidence="5" id="KW-0804">Transcription</keyword>
<gene>
    <name evidence="10" type="ORF">AYBTSS11_LOCUS15397</name>
</gene>
<evidence type="ECO:0000256" key="6">
    <source>
        <dbReference type="ARBA" id="ARBA00023242"/>
    </source>
</evidence>
<keyword evidence="3" id="KW-0238">DNA-binding</keyword>
<dbReference type="FunFam" id="3.30.730.10:FF:000001">
    <property type="entry name" value="Ethylene-responsive transcription factor 2"/>
    <property type="match status" value="1"/>
</dbReference>
<evidence type="ECO:0000256" key="2">
    <source>
        <dbReference type="ARBA" id="ARBA00023015"/>
    </source>
</evidence>
<dbReference type="GO" id="GO:0003700">
    <property type="term" value="F:DNA-binding transcription factor activity"/>
    <property type="evidence" value="ECO:0007669"/>
    <property type="project" value="InterPro"/>
</dbReference>
<evidence type="ECO:0000256" key="4">
    <source>
        <dbReference type="ARBA" id="ARBA00023159"/>
    </source>
</evidence>
<reference evidence="10" key="1">
    <citation type="submission" date="2023-10" db="EMBL/GenBank/DDBJ databases">
        <authorList>
            <person name="Domelevo Entfellner J.-B."/>
        </authorList>
    </citation>
    <scope>NUCLEOTIDE SEQUENCE</scope>
</reference>
<evidence type="ECO:0000256" key="1">
    <source>
        <dbReference type="ARBA" id="ARBA00004123"/>
    </source>
</evidence>
<evidence type="ECO:0000256" key="8">
    <source>
        <dbReference type="SAM" id="MobiDB-lite"/>
    </source>
</evidence>
<dbReference type="EMBL" id="OY731401">
    <property type="protein sequence ID" value="CAJ1952629.1"/>
    <property type="molecule type" value="Genomic_DNA"/>
</dbReference>
<dbReference type="PANTHER" id="PTHR31839:SF81">
    <property type="entry name" value="DEHYDRATION-RESPONSIVE ELEMENT-BINDING-LIKE PROTEIN"/>
    <property type="match status" value="1"/>
</dbReference>
<dbReference type="Proteomes" id="UP001189624">
    <property type="component" value="Chromosome 4"/>
</dbReference>
<sequence length="227" mass="25703">MITFNHSSQLYHVSPELNSSFDSSSPPSETSRGVAFSDEEVRLAVRHPKKRAGRKKFRETRHPVYRGVRMRNSDKWVCEVREPNKKSRIWLGTFPTPEMAARAHDVAAMALRGRYACLNFADSRWRLPAPASASAKDIQKAAAEAAEAFRPNQTLENTNRGQECVEAMTTTVEQGVFYMEGDQEVLDMPELLRNMVLMSPSHCLGYEYEDADLDAQDPEVSLWSFSI</sequence>
<dbReference type="PRINTS" id="PR00367">
    <property type="entry name" value="ETHRSPELEMNT"/>
</dbReference>
<dbReference type="InterPro" id="IPR001471">
    <property type="entry name" value="AP2/ERF_dom"/>
</dbReference>
<dbReference type="GO" id="GO:0005634">
    <property type="term" value="C:nucleus"/>
    <property type="evidence" value="ECO:0007669"/>
    <property type="project" value="UniProtKB-SubCell"/>
</dbReference>
<dbReference type="InterPro" id="IPR036955">
    <property type="entry name" value="AP2/ERF_dom_sf"/>
</dbReference>
<dbReference type="InterPro" id="IPR016177">
    <property type="entry name" value="DNA-bd_dom_sf"/>
</dbReference>
<evidence type="ECO:0000313" key="11">
    <source>
        <dbReference type="Proteomes" id="UP001189624"/>
    </source>
</evidence>
<evidence type="ECO:0000256" key="3">
    <source>
        <dbReference type="ARBA" id="ARBA00023125"/>
    </source>
</evidence>
<comment type="subcellular location">
    <subcellularLocation>
        <location evidence="1">Nucleus</location>
    </subcellularLocation>
</comment>
<proteinExistence type="inferred from homology"/>
<dbReference type="Gramene" id="rna-AYBTSS11_LOCUS15397">
    <property type="protein sequence ID" value="CAJ1952629.1"/>
    <property type="gene ID" value="gene-AYBTSS11_LOCUS15397"/>
</dbReference>
<accession>A0AA86SPJ4</accession>
<dbReference type="SMART" id="SM00380">
    <property type="entry name" value="AP2"/>
    <property type="match status" value="1"/>
</dbReference>
<dbReference type="GO" id="GO:0003677">
    <property type="term" value="F:DNA binding"/>
    <property type="evidence" value="ECO:0007669"/>
    <property type="project" value="UniProtKB-KW"/>
</dbReference>
<name>A0AA86SPJ4_9FABA</name>
<keyword evidence="6" id="KW-0539">Nucleus</keyword>
<dbReference type="CDD" id="cd00018">
    <property type="entry name" value="AP2"/>
    <property type="match status" value="1"/>
</dbReference>
<protein>
    <recommendedName>
        <fullName evidence="9">AP2/ERF domain-containing protein</fullName>
    </recommendedName>
</protein>
<feature type="compositionally biased region" description="Low complexity" evidence="8">
    <location>
        <begin position="16"/>
        <end position="31"/>
    </location>
</feature>
<keyword evidence="4" id="KW-0010">Activator</keyword>
<dbReference type="SUPFAM" id="SSF54171">
    <property type="entry name" value="DNA-binding domain"/>
    <property type="match status" value="1"/>
</dbReference>
<dbReference type="PROSITE" id="PS51032">
    <property type="entry name" value="AP2_ERF"/>
    <property type="match status" value="1"/>
</dbReference>
<evidence type="ECO:0000313" key="10">
    <source>
        <dbReference type="EMBL" id="CAJ1952629.1"/>
    </source>
</evidence>
<evidence type="ECO:0000256" key="7">
    <source>
        <dbReference type="ARBA" id="ARBA00024343"/>
    </source>
</evidence>
<dbReference type="AlphaFoldDB" id="A0AA86SPJ4"/>
<evidence type="ECO:0000259" key="9">
    <source>
        <dbReference type="PROSITE" id="PS51032"/>
    </source>
</evidence>
<dbReference type="Gene3D" id="3.30.730.10">
    <property type="entry name" value="AP2/ERF domain"/>
    <property type="match status" value="1"/>
</dbReference>
<feature type="domain" description="AP2/ERF" evidence="9">
    <location>
        <begin position="64"/>
        <end position="121"/>
    </location>
</feature>
<organism evidence="10 11">
    <name type="scientific">Sphenostylis stenocarpa</name>
    <dbReference type="NCBI Taxonomy" id="92480"/>
    <lineage>
        <taxon>Eukaryota</taxon>
        <taxon>Viridiplantae</taxon>
        <taxon>Streptophyta</taxon>
        <taxon>Embryophyta</taxon>
        <taxon>Tracheophyta</taxon>
        <taxon>Spermatophyta</taxon>
        <taxon>Magnoliopsida</taxon>
        <taxon>eudicotyledons</taxon>
        <taxon>Gunneridae</taxon>
        <taxon>Pentapetalae</taxon>
        <taxon>rosids</taxon>
        <taxon>fabids</taxon>
        <taxon>Fabales</taxon>
        <taxon>Fabaceae</taxon>
        <taxon>Papilionoideae</taxon>
        <taxon>50 kb inversion clade</taxon>
        <taxon>NPAAA clade</taxon>
        <taxon>indigoferoid/millettioid clade</taxon>
        <taxon>Phaseoleae</taxon>
        <taxon>Sphenostylis</taxon>
    </lineage>
</organism>
<evidence type="ECO:0000256" key="5">
    <source>
        <dbReference type="ARBA" id="ARBA00023163"/>
    </source>
</evidence>
<feature type="region of interest" description="Disordered" evidence="8">
    <location>
        <begin position="16"/>
        <end position="36"/>
    </location>
</feature>